<dbReference type="EMBL" id="JACGWW010000002">
    <property type="protein sequence ID" value="MBA8813341.1"/>
    <property type="molecule type" value="Genomic_DNA"/>
</dbReference>
<dbReference type="Pfam" id="PF01757">
    <property type="entry name" value="Acyl_transf_3"/>
    <property type="match status" value="1"/>
</dbReference>
<feature type="transmembrane region" description="Helical" evidence="2">
    <location>
        <begin position="241"/>
        <end position="261"/>
    </location>
</feature>
<feature type="domain" description="Acyltransferase 3" evidence="3">
    <location>
        <begin position="26"/>
        <end position="384"/>
    </location>
</feature>
<keyword evidence="2" id="KW-1133">Transmembrane helix</keyword>
<protein>
    <submittedName>
        <fullName evidence="4">Acyltransferase</fullName>
    </submittedName>
    <submittedName>
        <fullName evidence="5">Peptidoglycan/LPS O-acetylase OafA/YrhL</fullName>
    </submittedName>
</protein>
<accession>A0A7W3PIW3</accession>
<evidence type="ECO:0000256" key="2">
    <source>
        <dbReference type="SAM" id="Phobius"/>
    </source>
</evidence>
<name>A0A7W3PIW3_9MICO</name>
<dbReference type="EMBL" id="BJUV01000051">
    <property type="protein sequence ID" value="GEK84695.1"/>
    <property type="molecule type" value="Genomic_DNA"/>
</dbReference>
<proteinExistence type="predicted"/>
<dbReference type="GO" id="GO:0016747">
    <property type="term" value="F:acyltransferase activity, transferring groups other than amino-acyl groups"/>
    <property type="evidence" value="ECO:0007669"/>
    <property type="project" value="InterPro"/>
</dbReference>
<keyword evidence="4" id="KW-0012">Acyltransferase</keyword>
<dbReference type="PANTHER" id="PTHR23028:SF53">
    <property type="entry name" value="ACYL_TRANSF_3 DOMAIN-CONTAINING PROTEIN"/>
    <property type="match status" value="1"/>
</dbReference>
<keyword evidence="4" id="KW-0808">Transferase</keyword>
<reference evidence="4 6" key="1">
    <citation type="submission" date="2019-07" db="EMBL/GenBank/DDBJ databases">
        <title>Whole genome shotgun sequence of Frigoribacterium faeni NBRC 103066.</title>
        <authorList>
            <person name="Hosoyama A."/>
            <person name="Uohara A."/>
            <person name="Ohji S."/>
            <person name="Ichikawa N."/>
        </authorList>
    </citation>
    <scope>NUCLEOTIDE SEQUENCE [LARGE SCALE GENOMIC DNA]</scope>
    <source>
        <strain evidence="4 6">NBRC 103066</strain>
    </source>
</reference>
<dbReference type="GO" id="GO:0016020">
    <property type="term" value="C:membrane"/>
    <property type="evidence" value="ECO:0007669"/>
    <property type="project" value="TreeGrafter"/>
</dbReference>
<feature type="transmembrane region" description="Helical" evidence="2">
    <location>
        <begin position="273"/>
        <end position="294"/>
    </location>
</feature>
<dbReference type="OrthoDB" id="5242306at2"/>
<feature type="transmembrane region" description="Helical" evidence="2">
    <location>
        <begin position="369"/>
        <end position="391"/>
    </location>
</feature>
<keyword evidence="6" id="KW-1185">Reference proteome</keyword>
<evidence type="ECO:0000313" key="6">
    <source>
        <dbReference type="Proteomes" id="UP000321154"/>
    </source>
</evidence>
<reference evidence="5 7" key="2">
    <citation type="submission" date="2020-07" db="EMBL/GenBank/DDBJ databases">
        <title>Sequencing the genomes of 1000 actinobacteria strains.</title>
        <authorList>
            <person name="Klenk H.-P."/>
        </authorList>
    </citation>
    <scope>NUCLEOTIDE SEQUENCE [LARGE SCALE GENOMIC DNA]</scope>
    <source>
        <strain evidence="5 7">DSM 10309</strain>
    </source>
</reference>
<feature type="region of interest" description="Disordered" evidence="1">
    <location>
        <begin position="400"/>
        <end position="451"/>
    </location>
</feature>
<feature type="transmembrane region" description="Helical" evidence="2">
    <location>
        <begin position="331"/>
        <end position="349"/>
    </location>
</feature>
<keyword evidence="2" id="KW-0472">Membrane</keyword>
<feature type="transmembrane region" description="Helical" evidence="2">
    <location>
        <begin position="300"/>
        <end position="319"/>
    </location>
</feature>
<dbReference type="InterPro" id="IPR050879">
    <property type="entry name" value="Acyltransferase_3"/>
</dbReference>
<feature type="transmembrane region" description="Helical" evidence="2">
    <location>
        <begin position="25"/>
        <end position="45"/>
    </location>
</feature>
<sequence>MSATATTPTPAGATASSNRHWGDRIVGLEGLRGLAAMAVLAYHVAHVLTRDVEDETMPLLVFLMHQGLSLFFVLSGFLLFWPFATRIIEGRELPSLRRYTANRFLRIWPAYVVVFLIVNFGLRMSFLSQGEFGQLPWWKTLVDLTLLHSYLPGTLRTGLEVSWTLTVELTFYLVLPFLAMLGRRVAARTSGWIGALVPVGVMFVAGVAGKIWQHAVGRTSGLSGGDLSWSDNWFSVVSRSLLLHADLFAFGMAAALLYIAVRRGSATPVAVSALRGALMVIIGAAFVVAWIGSSPEFQDTFASIGFTGVLLLMVLPAHVDRLGWIARFCDWAPIRNLGVISFSVYLWHMPVIRIMQDILDPGHGGRALYAWYLVVTVTITLVLATATYWLVEKQALRFKPQGKPSRGGGPAGLGATAPGDDVATGSPAEPSEEARGGSRATGASAGGRPGA</sequence>
<comment type="caution">
    <text evidence="5">The sequence shown here is derived from an EMBL/GenBank/DDBJ whole genome shotgun (WGS) entry which is preliminary data.</text>
</comment>
<evidence type="ECO:0000259" key="3">
    <source>
        <dbReference type="Pfam" id="PF01757"/>
    </source>
</evidence>
<dbReference type="Proteomes" id="UP000522688">
    <property type="component" value="Unassembled WGS sequence"/>
</dbReference>
<feature type="transmembrane region" description="Helical" evidence="2">
    <location>
        <begin position="193"/>
        <end position="212"/>
    </location>
</feature>
<evidence type="ECO:0000256" key="1">
    <source>
        <dbReference type="SAM" id="MobiDB-lite"/>
    </source>
</evidence>
<organism evidence="5 7">
    <name type="scientific">Frigoribacterium faeni</name>
    <dbReference type="NCBI Taxonomy" id="145483"/>
    <lineage>
        <taxon>Bacteria</taxon>
        <taxon>Bacillati</taxon>
        <taxon>Actinomycetota</taxon>
        <taxon>Actinomycetes</taxon>
        <taxon>Micrococcales</taxon>
        <taxon>Microbacteriaceae</taxon>
        <taxon>Frigoribacterium</taxon>
    </lineage>
</organism>
<dbReference type="AlphaFoldDB" id="A0A7W3PIW3"/>
<feature type="transmembrane region" description="Helical" evidence="2">
    <location>
        <begin position="161"/>
        <end position="181"/>
    </location>
</feature>
<feature type="transmembrane region" description="Helical" evidence="2">
    <location>
        <begin position="57"/>
        <end position="83"/>
    </location>
</feature>
<dbReference type="Proteomes" id="UP000321154">
    <property type="component" value="Unassembled WGS sequence"/>
</dbReference>
<dbReference type="GO" id="GO:0000271">
    <property type="term" value="P:polysaccharide biosynthetic process"/>
    <property type="evidence" value="ECO:0007669"/>
    <property type="project" value="TreeGrafter"/>
</dbReference>
<dbReference type="PANTHER" id="PTHR23028">
    <property type="entry name" value="ACETYLTRANSFERASE"/>
    <property type="match status" value="1"/>
</dbReference>
<dbReference type="RefSeq" id="WP_146857012.1">
    <property type="nucleotide sequence ID" value="NZ_BAAAHR010000001.1"/>
</dbReference>
<dbReference type="InterPro" id="IPR002656">
    <property type="entry name" value="Acyl_transf_3_dom"/>
</dbReference>
<feature type="transmembrane region" description="Helical" evidence="2">
    <location>
        <begin position="104"/>
        <end position="122"/>
    </location>
</feature>
<keyword evidence="2" id="KW-0812">Transmembrane</keyword>
<evidence type="ECO:0000313" key="4">
    <source>
        <dbReference type="EMBL" id="GEK84695.1"/>
    </source>
</evidence>
<evidence type="ECO:0000313" key="5">
    <source>
        <dbReference type="EMBL" id="MBA8813341.1"/>
    </source>
</evidence>
<gene>
    <name evidence="5" type="ORF">FB463_001590</name>
    <name evidence="4" type="ORF">FFA01_30040</name>
</gene>
<evidence type="ECO:0000313" key="7">
    <source>
        <dbReference type="Proteomes" id="UP000522688"/>
    </source>
</evidence>